<evidence type="ECO:0000256" key="4">
    <source>
        <dbReference type="ARBA" id="ARBA00022692"/>
    </source>
</evidence>
<evidence type="ECO:0000256" key="1">
    <source>
        <dbReference type="ARBA" id="ARBA00004141"/>
    </source>
</evidence>
<keyword evidence="9" id="KW-0443">Lipid metabolism</keyword>
<evidence type="ECO:0000256" key="7">
    <source>
        <dbReference type="ARBA" id="ARBA00023002"/>
    </source>
</evidence>
<dbReference type="OrthoDB" id="10260134at2759"/>
<evidence type="ECO:0000313" key="14">
    <source>
        <dbReference type="Proteomes" id="UP000230069"/>
    </source>
</evidence>
<feature type="transmembrane region" description="Helical" evidence="11">
    <location>
        <begin position="363"/>
        <end position="385"/>
    </location>
</feature>
<comment type="subcellular location">
    <subcellularLocation>
        <location evidence="1">Membrane</location>
        <topology evidence="1">Multi-pass membrane protein</topology>
    </subcellularLocation>
</comment>
<dbReference type="GO" id="GO:0016717">
    <property type="term" value="F:oxidoreductase activity, acting on paired donors, with oxidation of a pair of donors resulting in the reduction of molecular oxygen to two molecules of water"/>
    <property type="evidence" value="ECO:0007669"/>
    <property type="project" value="InterPro"/>
</dbReference>
<dbReference type="CDD" id="cd03505">
    <property type="entry name" value="Delta9-FADS-like"/>
    <property type="match status" value="1"/>
</dbReference>
<evidence type="ECO:0000256" key="9">
    <source>
        <dbReference type="ARBA" id="ARBA00023098"/>
    </source>
</evidence>
<keyword evidence="14" id="KW-1185">Reference proteome</keyword>
<proteinExistence type="inferred from homology"/>
<comment type="similarity">
    <text evidence="3">Belongs to the fatty acid desaturase type 1 family.</text>
</comment>
<feature type="domain" description="Fatty acid desaturase" evidence="12">
    <location>
        <begin position="243"/>
        <end position="460"/>
    </location>
</feature>
<keyword evidence="10 11" id="KW-0472">Membrane</keyword>
<keyword evidence="7" id="KW-0560">Oxidoreductase</keyword>
<evidence type="ECO:0000256" key="8">
    <source>
        <dbReference type="ARBA" id="ARBA00023004"/>
    </source>
</evidence>
<dbReference type="PANTHER" id="PTHR11351:SF87">
    <property type="entry name" value="LIPID DESATURASE ADS3.2, CHLOROPLASTIC-RELATED"/>
    <property type="match status" value="1"/>
</dbReference>
<feature type="transmembrane region" description="Helical" evidence="11">
    <location>
        <begin position="218"/>
        <end position="238"/>
    </location>
</feature>
<evidence type="ECO:0000256" key="11">
    <source>
        <dbReference type="SAM" id="Phobius"/>
    </source>
</evidence>
<keyword evidence="6 11" id="KW-1133">Transmembrane helix</keyword>
<evidence type="ECO:0000256" key="2">
    <source>
        <dbReference type="ARBA" id="ARBA00005189"/>
    </source>
</evidence>
<dbReference type="GO" id="GO:0005789">
    <property type="term" value="C:endoplasmic reticulum membrane"/>
    <property type="evidence" value="ECO:0007669"/>
    <property type="project" value="TreeGrafter"/>
</dbReference>
<comment type="pathway">
    <text evidence="2">Lipid metabolism.</text>
</comment>
<protein>
    <recommendedName>
        <fullName evidence="12">Fatty acid desaturase domain-containing protein</fullName>
    </recommendedName>
</protein>
<gene>
    <name evidence="13" type="ORF">AQUCO_11100027v1</name>
</gene>
<evidence type="ECO:0000256" key="6">
    <source>
        <dbReference type="ARBA" id="ARBA00022989"/>
    </source>
</evidence>
<keyword evidence="4 11" id="KW-0812">Transmembrane</keyword>
<dbReference type="EMBL" id="KZ305127">
    <property type="protein sequence ID" value="PIA25576.1"/>
    <property type="molecule type" value="Genomic_DNA"/>
</dbReference>
<evidence type="ECO:0000256" key="5">
    <source>
        <dbReference type="ARBA" id="ARBA00022832"/>
    </source>
</evidence>
<accession>A0A2G5C2S0</accession>
<evidence type="ECO:0000256" key="10">
    <source>
        <dbReference type="ARBA" id="ARBA00023136"/>
    </source>
</evidence>
<evidence type="ECO:0000256" key="3">
    <source>
        <dbReference type="ARBA" id="ARBA00009295"/>
    </source>
</evidence>
<dbReference type="InterPro" id="IPR015876">
    <property type="entry name" value="Acyl-CoA_DS"/>
</dbReference>
<dbReference type="PANTHER" id="PTHR11351">
    <property type="entry name" value="ACYL-COA DESATURASE"/>
    <property type="match status" value="1"/>
</dbReference>
<evidence type="ECO:0000259" key="12">
    <source>
        <dbReference type="Pfam" id="PF00487"/>
    </source>
</evidence>
<keyword evidence="8" id="KW-0408">Iron</keyword>
<feature type="transmembrane region" description="Helical" evidence="11">
    <location>
        <begin position="35"/>
        <end position="53"/>
    </location>
</feature>
<dbReference type="InParanoid" id="A0A2G5C2S0"/>
<dbReference type="STRING" id="218851.A0A2G5C2S0"/>
<sequence>MLGGNYASVITGLFGIMLSDNYKKLTHRRFKLATYLEYLFAYSGLHVLQGAYYKNVGHLTRQHYYWFLLKAQVLHVVILSALLYMFGGFPFIIWGMGVRTVIMYHAHFMVNLVCHIMGHQAWNTGKLSKSNWFVHLFSVGGGWHNNHHAFEFSTRHGLKWGQIDLTWYMIRLLEQVGFQHVALVTDIKLSSVTHKQKTSFMNGANNMKLPSKVREWHLVNFVYITVLLTVHGLCLFAPSNFNWSAFGVAVILTVITGLFGITLSYHRNLSHRSFKLPKYLEYLFAYFGLLALQGDPIFWVSTHRYHHKFADKYQDPHSPIKGFWFSHIYWVFNYNKIIHESGYYKNVADLKGQFYYRFLQKTLVFHVFLLPVLLYKFGGFPFIVWGMGMRTMISYHITFMVNSICHIWGHQAWNTGDLSKNNWFVGLFAFGEGWHNNHHAFEFSARHGLEWWQIDMTWYAIKFLECVGLATDVKLPSETHKKKDVFQQLPDGRE</sequence>
<dbReference type="AlphaFoldDB" id="A0A2G5C2S0"/>
<feature type="transmembrane region" description="Helical" evidence="11">
    <location>
        <begin position="73"/>
        <end position="94"/>
    </location>
</feature>
<dbReference type="InterPro" id="IPR005804">
    <property type="entry name" value="FA_desaturase_dom"/>
</dbReference>
<name>A0A2G5C2S0_AQUCA</name>
<dbReference type="GO" id="GO:0042761">
    <property type="term" value="P:very long-chain fatty acid biosynthetic process"/>
    <property type="evidence" value="ECO:0007669"/>
    <property type="project" value="TreeGrafter"/>
</dbReference>
<dbReference type="Pfam" id="PF00487">
    <property type="entry name" value="FA_desaturase"/>
    <property type="match status" value="1"/>
</dbReference>
<reference evidence="13 14" key="1">
    <citation type="submission" date="2017-09" db="EMBL/GenBank/DDBJ databases">
        <title>WGS assembly of Aquilegia coerulea Goldsmith.</title>
        <authorList>
            <person name="Hodges S."/>
            <person name="Kramer E."/>
            <person name="Nordborg M."/>
            <person name="Tomkins J."/>
            <person name="Borevitz J."/>
            <person name="Derieg N."/>
            <person name="Yan J."/>
            <person name="Mihaltcheva S."/>
            <person name="Hayes R.D."/>
            <person name="Rokhsar D."/>
        </authorList>
    </citation>
    <scope>NUCLEOTIDE SEQUENCE [LARGE SCALE GENOMIC DNA]</scope>
    <source>
        <strain evidence="14">cv. Goldsmith</strain>
    </source>
</reference>
<dbReference type="Proteomes" id="UP000230069">
    <property type="component" value="Unassembled WGS sequence"/>
</dbReference>
<evidence type="ECO:0000313" key="13">
    <source>
        <dbReference type="EMBL" id="PIA25576.1"/>
    </source>
</evidence>
<organism evidence="13 14">
    <name type="scientific">Aquilegia coerulea</name>
    <name type="common">Rocky mountain columbine</name>
    <dbReference type="NCBI Taxonomy" id="218851"/>
    <lineage>
        <taxon>Eukaryota</taxon>
        <taxon>Viridiplantae</taxon>
        <taxon>Streptophyta</taxon>
        <taxon>Embryophyta</taxon>
        <taxon>Tracheophyta</taxon>
        <taxon>Spermatophyta</taxon>
        <taxon>Magnoliopsida</taxon>
        <taxon>Ranunculales</taxon>
        <taxon>Ranunculaceae</taxon>
        <taxon>Thalictroideae</taxon>
        <taxon>Aquilegia</taxon>
    </lineage>
</organism>
<keyword evidence="5" id="KW-0276">Fatty acid metabolism</keyword>
<feature type="transmembrane region" description="Helical" evidence="11">
    <location>
        <begin position="244"/>
        <end position="267"/>
    </location>
</feature>